<name>A0A812CW65_ACAPH</name>
<dbReference type="Proteomes" id="UP000597762">
    <property type="component" value="Unassembled WGS sequence"/>
</dbReference>
<dbReference type="EMBL" id="CAHIKZ030002259">
    <property type="protein sequence ID" value="CAE1283864.1"/>
    <property type="molecule type" value="Genomic_DNA"/>
</dbReference>
<organism evidence="1 2">
    <name type="scientific">Acanthosepion pharaonis</name>
    <name type="common">Pharaoh cuttlefish</name>
    <name type="synonym">Sepia pharaonis</name>
    <dbReference type="NCBI Taxonomy" id="158019"/>
    <lineage>
        <taxon>Eukaryota</taxon>
        <taxon>Metazoa</taxon>
        <taxon>Spiralia</taxon>
        <taxon>Lophotrochozoa</taxon>
        <taxon>Mollusca</taxon>
        <taxon>Cephalopoda</taxon>
        <taxon>Coleoidea</taxon>
        <taxon>Decapodiformes</taxon>
        <taxon>Sepiida</taxon>
        <taxon>Sepiina</taxon>
        <taxon>Sepiidae</taxon>
        <taxon>Acanthosepion</taxon>
    </lineage>
</organism>
<evidence type="ECO:0000313" key="2">
    <source>
        <dbReference type="Proteomes" id="UP000597762"/>
    </source>
</evidence>
<proteinExistence type="predicted"/>
<accession>A0A812CW65</accession>
<keyword evidence="2" id="KW-1185">Reference proteome</keyword>
<dbReference type="AlphaFoldDB" id="A0A812CW65"/>
<evidence type="ECO:0000313" key="1">
    <source>
        <dbReference type="EMBL" id="CAE1283864.1"/>
    </source>
</evidence>
<gene>
    <name evidence="1" type="ORF">SPHA_44300</name>
</gene>
<comment type="caution">
    <text evidence="1">The sequence shown here is derived from an EMBL/GenBank/DDBJ whole genome shotgun (WGS) entry which is preliminary data.</text>
</comment>
<protein>
    <submittedName>
        <fullName evidence="1">Uncharacterized protein</fullName>
    </submittedName>
</protein>
<reference evidence="1" key="1">
    <citation type="submission" date="2021-01" db="EMBL/GenBank/DDBJ databases">
        <authorList>
            <person name="Li R."/>
            <person name="Bekaert M."/>
        </authorList>
    </citation>
    <scope>NUCLEOTIDE SEQUENCE</scope>
    <source>
        <strain evidence="1">Farmed</strain>
    </source>
</reference>
<sequence length="268" mass="29436">MSDRLGTNALRLLASISGSQLCVRQFLSQLTAEARIDMSGRLGTNTLRLLTCMSDCEHCIRHFLSQLTAALELICLAAQGTNALRLLTIMSGSQLSVRQFLPQLTEALQLMSGRLGTIALPHSSARIDISGRLGTNSLRLLTSMSASQLCVRHFLFQLTVALELMSGRLDTNTLRLLTTMRGSQLCVRQFLSLLTAALQLLYVWPSGTNALPHSSARIHMSGRLGTIALRLLTSTSDYQLCVRHFLFQFTAALELICLAVWARLLSVC</sequence>